<sequence>MGEYFKTTVTGIDETDVKRRVAELIVKGFEVVTEGSESHTAAIYKQTTSIGKSKRAFVEREERGKYIVVMRRRNAV</sequence>
<dbReference type="RefSeq" id="WP_354313986.1">
    <property type="nucleotide sequence ID" value="NZ_JBEPME010000005.1"/>
</dbReference>
<reference evidence="1 2" key="1">
    <citation type="submission" date="2024-06" db="EMBL/GenBank/DDBJ databases">
        <title>Sorghum-associated microbial communities from plants grown in Nebraska, USA.</title>
        <authorList>
            <person name="Schachtman D."/>
        </authorList>
    </citation>
    <scope>NUCLEOTIDE SEQUENCE [LARGE SCALE GENOMIC DNA]</scope>
    <source>
        <strain evidence="1 2">1288</strain>
    </source>
</reference>
<evidence type="ECO:0000313" key="2">
    <source>
        <dbReference type="Proteomes" id="UP001549104"/>
    </source>
</evidence>
<dbReference type="EMBL" id="JBEPME010000005">
    <property type="protein sequence ID" value="MET3658355.1"/>
    <property type="molecule type" value="Genomic_DNA"/>
</dbReference>
<keyword evidence="2" id="KW-1185">Reference proteome</keyword>
<name>A0ABV2KBB6_SPOPS</name>
<protein>
    <submittedName>
        <fullName evidence="1">Uncharacterized protein</fullName>
    </submittedName>
</protein>
<organism evidence="1 2">
    <name type="scientific">Sporosarcina psychrophila</name>
    <name type="common">Bacillus psychrophilus</name>
    <dbReference type="NCBI Taxonomy" id="1476"/>
    <lineage>
        <taxon>Bacteria</taxon>
        <taxon>Bacillati</taxon>
        <taxon>Bacillota</taxon>
        <taxon>Bacilli</taxon>
        <taxon>Bacillales</taxon>
        <taxon>Caryophanaceae</taxon>
        <taxon>Sporosarcina</taxon>
    </lineage>
</organism>
<dbReference type="Proteomes" id="UP001549104">
    <property type="component" value="Unassembled WGS sequence"/>
</dbReference>
<accession>A0ABV2KBB6</accession>
<gene>
    <name evidence="1" type="ORF">ABIC55_003472</name>
</gene>
<proteinExistence type="predicted"/>
<comment type="caution">
    <text evidence="1">The sequence shown here is derived from an EMBL/GenBank/DDBJ whole genome shotgun (WGS) entry which is preliminary data.</text>
</comment>
<evidence type="ECO:0000313" key="1">
    <source>
        <dbReference type="EMBL" id="MET3658355.1"/>
    </source>
</evidence>